<dbReference type="Proteomes" id="UP000321580">
    <property type="component" value="Unassembled WGS sequence"/>
</dbReference>
<dbReference type="NCBIfam" id="TIGR04131">
    <property type="entry name" value="Bac_Flav_CTERM"/>
    <property type="match status" value="1"/>
</dbReference>
<dbReference type="PROSITE" id="PS50093">
    <property type="entry name" value="PKD"/>
    <property type="match status" value="2"/>
</dbReference>
<dbReference type="Gene3D" id="2.60.40.10">
    <property type="entry name" value="Immunoglobulins"/>
    <property type="match status" value="2"/>
</dbReference>
<keyword evidence="4" id="KW-1185">Reference proteome</keyword>
<reference evidence="3 4" key="1">
    <citation type="submission" date="2019-08" db="EMBL/GenBank/DDBJ databases">
        <title>Genome of Phaeodactylibacter luteus.</title>
        <authorList>
            <person name="Bowman J.P."/>
        </authorList>
    </citation>
    <scope>NUCLEOTIDE SEQUENCE [LARGE SCALE GENOMIC DNA]</scope>
    <source>
        <strain evidence="3 4">KCTC 42180</strain>
    </source>
</reference>
<evidence type="ECO:0000256" key="1">
    <source>
        <dbReference type="SAM" id="SignalP"/>
    </source>
</evidence>
<dbReference type="Pfam" id="PF13585">
    <property type="entry name" value="CHU_C"/>
    <property type="match status" value="1"/>
</dbReference>
<dbReference type="OrthoDB" id="1491125at2"/>
<dbReference type="InterPro" id="IPR022409">
    <property type="entry name" value="PKD/Chitinase_dom"/>
</dbReference>
<dbReference type="EMBL" id="VOOR01000001">
    <property type="protein sequence ID" value="TXB70229.1"/>
    <property type="molecule type" value="Genomic_DNA"/>
</dbReference>
<proteinExistence type="predicted"/>
<dbReference type="CDD" id="cd00146">
    <property type="entry name" value="PKD"/>
    <property type="match status" value="2"/>
</dbReference>
<dbReference type="InterPro" id="IPR000601">
    <property type="entry name" value="PKD_dom"/>
</dbReference>
<keyword evidence="1" id="KW-0732">Signal</keyword>
<dbReference type="SMART" id="SM00089">
    <property type="entry name" value="PKD"/>
    <property type="match status" value="2"/>
</dbReference>
<feature type="domain" description="PKD" evidence="2">
    <location>
        <begin position="480"/>
        <end position="544"/>
    </location>
</feature>
<sequence>MLRTCLYLILLSAAWVQLPAQQNLIPDPGFEDWDGTTGFPATMSGLTHWYNANGTTDHHHVDNGAGSNLTGLDTTCAVGQGFTNCGFPFAGGGVLGAWKGNGPDGSKEWAGTELLEPLVPGECYEISFWVQNKKDRPGQLMETNQWGVCFSESQLPAFNPNLSDFSFYENQWVATPQVIAGSEWQKVELTFTADAPYRYLFIGFMGNVADATYNAYTDAFMIGFYAWFDEVSVRQVSVEVPEDQALCPGDSIQLEFASNYPLSWENGASSGTASTVWAAPDGPVTYRVTATGEWGCTAVDSVQLSIIPPQLETYSALLCTASEAVQLGGGEAGTWSGPGVSGPANGVFDPQAAGPGVVDVFFDADAGCASDRVVSVEILEAPSPVWSFTTVSGCAPLEVSFSDQGQEPGMSYQWAFGDGGVSETPLAAVHTYADTGTFDLRVSVTYFEGCTVQDSIPEAVRVYPQPEAAFSFTPEAPDRVNNEVSFIDETQALVYQWEWSFGDGAFSSSPAPLHTYLQPGQYEAGLVVTAAGNCQDSTTQLITVDNAVRIYSPSAFSPNDDGVNDYFGIGYIGLLYGYQLNIYDRWGGMIFESTDPDAKWDGLAADGTPAGTGTYTYVIAYSVFPDESPDLLTGELLIVR</sequence>
<feature type="signal peptide" evidence="1">
    <location>
        <begin position="1"/>
        <end position="20"/>
    </location>
</feature>
<comment type="caution">
    <text evidence="3">The sequence shown here is derived from an EMBL/GenBank/DDBJ whole genome shotgun (WGS) entry which is preliminary data.</text>
</comment>
<evidence type="ECO:0000313" key="4">
    <source>
        <dbReference type="Proteomes" id="UP000321580"/>
    </source>
</evidence>
<dbReference type="SUPFAM" id="SSF49299">
    <property type="entry name" value="PKD domain"/>
    <property type="match status" value="2"/>
</dbReference>
<dbReference type="Gene3D" id="2.60.120.260">
    <property type="entry name" value="Galactose-binding domain-like"/>
    <property type="match status" value="1"/>
</dbReference>
<name>A0A5C6S753_9BACT</name>
<feature type="chain" id="PRO_5022903034" evidence="1">
    <location>
        <begin position="21"/>
        <end position="640"/>
    </location>
</feature>
<feature type="domain" description="PKD" evidence="2">
    <location>
        <begin position="382"/>
        <end position="445"/>
    </location>
</feature>
<protein>
    <submittedName>
        <fullName evidence="3">PKD domain-containing protein</fullName>
    </submittedName>
</protein>
<accession>A0A5C6S753</accession>
<gene>
    <name evidence="3" type="ORF">FRY97_00555</name>
</gene>
<dbReference type="InterPro" id="IPR035986">
    <property type="entry name" value="PKD_dom_sf"/>
</dbReference>
<dbReference type="Pfam" id="PF18911">
    <property type="entry name" value="PKD_4"/>
    <property type="match status" value="2"/>
</dbReference>
<dbReference type="AlphaFoldDB" id="A0A5C6S753"/>
<dbReference type="InterPro" id="IPR026341">
    <property type="entry name" value="T9SS_type_B"/>
</dbReference>
<evidence type="ECO:0000313" key="3">
    <source>
        <dbReference type="EMBL" id="TXB70229.1"/>
    </source>
</evidence>
<dbReference type="RefSeq" id="WP_147165461.1">
    <property type="nucleotide sequence ID" value="NZ_VOOR01000001.1"/>
</dbReference>
<dbReference type="InterPro" id="IPR013783">
    <property type="entry name" value="Ig-like_fold"/>
</dbReference>
<evidence type="ECO:0000259" key="2">
    <source>
        <dbReference type="PROSITE" id="PS50093"/>
    </source>
</evidence>
<organism evidence="3 4">
    <name type="scientific">Phaeodactylibacter luteus</name>
    <dbReference type="NCBI Taxonomy" id="1564516"/>
    <lineage>
        <taxon>Bacteria</taxon>
        <taxon>Pseudomonadati</taxon>
        <taxon>Bacteroidota</taxon>
        <taxon>Saprospiria</taxon>
        <taxon>Saprospirales</taxon>
        <taxon>Haliscomenobacteraceae</taxon>
        <taxon>Phaeodactylibacter</taxon>
    </lineage>
</organism>